<dbReference type="AlphaFoldDB" id="A0A372DLG5"/>
<reference evidence="2 3" key="1">
    <citation type="submission" date="2018-08" db="EMBL/GenBank/DDBJ databases">
        <title>Lysobacter weifangensis sp. nov., a new member of the family 'Xanthomonadaceae', isolated from soil in a farmland.</title>
        <authorList>
            <person name="Zhao H."/>
        </authorList>
    </citation>
    <scope>NUCLEOTIDE SEQUENCE [LARGE SCALE GENOMIC DNA]</scope>
    <source>
        <strain evidence="2 3">WF-2</strain>
    </source>
</reference>
<dbReference type="Proteomes" id="UP000262917">
    <property type="component" value="Unassembled WGS sequence"/>
</dbReference>
<feature type="chain" id="PRO_5016894621" evidence="1">
    <location>
        <begin position="25"/>
        <end position="100"/>
    </location>
</feature>
<dbReference type="SUPFAM" id="SSF49478">
    <property type="entry name" value="Cna protein B-type domain"/>
    <property type="match status" value="1"/>
</dbReference>
<dbReference type="EMBL" id="QVPD01000007">
    <property type="protein sequence ID" value="RFP60366.1"/>
    <property type="molecule type" value="Genomic_DNA"/>
</dbReference>
<feature type="signal peptide" evidence="1">
    <location>
        <begin position="1"/>
        <end position="24"/>
    </location>
</feature>
<name>A0A372DLG5_9GAMM</name>
<keyword evidence="2" id="KW-0121">Carboxypeptidase</keyword>
<organism evidence="2 3">
    <name type="scientific">Cognatiluteimonas weifangensis</name>
    <dbReference type="NCBI Taxonomy" id="2303539"/>
    <lineage>
        <taxon>Bacteria</taxon>
        <taxon>Pseudomonadati</taxon>
        <taxon>Pseudomonadota</taxon>
        <taxon>Gammaproteobacteria</taxon>
        <taxon>Lysobacterales</taxon>
        <taxon>Lysobacteraceae</taxon>
        <taxon>Cognatiluteimonas</taxon>
    </lineage>
</organism>
<keyword evidence="1" id="KW-0732">Signal</keyword>
<accession>A0A372DLG5</accession>
<dbReference type="Gene3D" id="2.60.40.1120">
    <property type="entry name" value="Carboxypeptidase-like, regulatory domain"/>
    <property type="match status" value="1"/>
</dbReference>
<gene>
    <name evidence="2" type="ORF">D0Y53_08365</name>
</gene>
<keyword evidence="2" id="KW-0378">Hydrolase</keyword>
<protein>
    <submittedName>
        <fullName evidence="2">Carboxypeptidase regulatory-like domain-containing protein</fullName>
    </submittedName>
</protein>
<dbReference type="OrthoDB" id="6030153at2"/>
<evidence type="ECO:0000256" key="1">
    <source>
        <dbReference type="SAM" id="SignalP"/>
    </source>
</evidence>
<dbReference type="RefSeq" id="WP_117202768.1">
    <property type="nucleotide sequence ID" value="NZ_JBHTBK010000003.1"/>
</dbReference>
<keyword evidence="3" id="KW-1185">Reference proteome</keyword>
<sequence>MTPKFRSIAIAASLLLGASAVAQAQSTSGNIAGEAVTGETIVVEGVDNGFRREVRVDQDGKYAIRRIPTGVYVVTRTRADGSTGQPQRIEVHAGVTVRLK</sequence>
<dbReference type="Pfam" id="PF13620">
    <property type="entry name" value="CarboxypepD_reg"/>
    <property type="match status" value="1"/>
</dbReference>
<comment type="caution">
    <text evidence="2">The sequence shown here is derived from an EMBL/GenBank/DDBJ whole genome shotgun (WGS) entry which is preliminary data.</text>
</comment>
<proteinExistence type="predicted"/>
<dbReference type="GO" id="GO:0004180">
    <property type="term" value="F:carboxypeptidase activity"/>
    <property type="evidence" value="ECO:0007669"/>
    <property type="project" value="UniProtKB-KW"/>
</dbReference>
<evidence type="ECO:0000313" key="2">
    <source>
        <dbReference type="EMBL" id="RFP60366.1"/>
    </source>
</evidence>
<evidence type="ECO:0000313" key="3">
    <source>
        <dbReference type="Proteomes" id="UP000262917"/>
    </source>
</evidence>
<keyword evidence="2" id="KW-0645">Protease</keyword>